<organism evidence="2 3">
    <name type="scientific">Paenibacillus terricola</name>
    <dbReference type="NCBI Taxonomy" id="2763503"/>
    <lineage>
        <taxon>Bacteria</taxon>
        <taxon>Bacillati</taxon>
        <taxon>Bacillota</taxon>
        <taxon>Bacilli</taxon>
        <taxon>Bacillales</taxon>
        <taxon>Paenibacillaceae</taxon>
        <taxon>Paenibacillus</taxon>
    </lineage>
</organism>
<protein>
    <submittedName>
        <fullName evidence="2">Uncharacterized protein</fullName>
    </submittedName>
</protein>
<dbReference type="RefSeq" id="WP_191207245.1">
    <property type="nucleotide sequence ID" value="NZ_JACXZA010000014.1"/>
</dbReference>
<dbReference type="PROSITE" id="PS51257">
    <property type="entry name" value="PROKAR_LIPOPROTEIN"/>
    <property type="match status" value="1"/>
</dbReference>
<comment type="caution">
    <text evidence="2">The sequence shown here is derived from an EMBL/GenBank/DDBJ whole genome shotgun (WGS) entry which is preliminary data.</text>
</comment>
<name>A0ABR8N6R4_9BACL</name>
<sequence length="122" mass="14334">MKFMYLLCLAAIITLSGCNHANNETQPLYKPTSMLSTEKGKYYITAVGMTTDQEFEFQQLFDRYMQIIAGYYANSTPNEEELQRLHIEGFPVYIVFDTDQEVYRTDQMIELERYLENKELGK</sequence>
<evidence type="ECO:0000256" key="1">
    <source>
        <dbReference type="SAM" id="SignalP"/>
    </source>
</evidence>
<keyword evidence="3" id="KW-1185">Reference proteome</keyword>
<feature type="signal peptide" evidence="1">
    <location>
        <begin position="1"/>
        <end position="21"/>
    </location>
</feature>
<reference evidence="2 3" key="1">
    <citation type="submission" date="2020-09" db="EMBL/GenBank/DDBJ databases">
        <title>Paenibacillus sp. strain PR3 16S rRNA gene Genome sequencing and assembly.</title>
        <authorList>
            <person name="Kim J."/>
        </authorList>
    </citation>
    <scope>NUCLEOTIDE SEQUENCE [LARGE SCALE GENOMIC DNA]</scope>
    <source>
        <strain evidence="2 3">PR3</strain>
    </source>
</reference>
<evidence type="ECO:0000313" key="3">
    <source>
        <dbReference type="Proteomes" id="UP000609346"/>
    </source>
</evidence>
<dbReference type="EMBL" id="JACXZA010000014">
    <property type="protein sequence ID" value="MBD3922956.1"/>
    <property type="molecule type" value="Genomic_DNA"/>
</dbReference>
<keyword evidence="1" id="KW-0732">Signal</keyword>
<evidence type="ECO:0000313" key="2">
    <source>
        <dbReference type="EMBL" id="MBD3922956.1"/>
    </source>
</evidence>
<proteinExistence type="predicted"/>
<gene>
    <name evidence="2" type="ORF">H8B09_29885</name>
</gene>
<dbReference type="Proteomes" id="UP000609346">
    <property type="component" value="Unassembled WGS sequence"/>
</dbReference>
<accession>A0ABR8N6R4</accession>
<feature type="chain" id="PRO_5045321613" evidence="1">
    <location>
        <begin position="22"/>
        <end position="122"/>
    </location>
</feature>